<dbReference type="EMBL" id="NNAY01001198">
    <property type="protein sequence ID" value="OXU24773.1"/>
    <property type="molecule type" value="Genomic_DNA"/>
</dbReference>
<dbReference type="InterPro" id="IPR001660">
    <property type="entry name" value="SAM"/>
</dbReference>
<name>A0A232F2U5_9HYME</name>
<feature type="domain" description="SAM" evidence="5">
    <location>
        <begin position="448"/>
        <end position="502"/>
    </location>
</feature>
<dbReference type="PANTHER" id="PTHR24198:SF165">
    <property type="entry name" value="ANKYRIN REPEAT-CONTAINING PROTEIN-RELATED"/>
    <property type="match status" value="1"/>
</dbReference>
<dbReference type="PANTHER" id="PTHR24198">
    <property type="entry name" value="ANKYRIN REPEAT AND PROTEIN KINASE DOMAIN-CONTAINING PROTEIN"/>
    <property type="match status" value="1"/>
</dbReference>
<dbReference type="Pfam" id="PF12796">
    <property type="entry name" value="Ank_2"/>
    <property type="match status" value="1"/>
</dbReference>
<evidence type="ECO:0000256" key="4">
    <source>
        <dbReference type="SAM" id="MobiDB-lite"/>
    </source>
</evidence>
<dbReference type="PROSITE" id="PS50105">
    <property type="entry name" value="SAM_DOMAIN"/>
    <property type="match status" value="1"/>
</dbReference>
<dbReference type="InterPro" id="IPR002110">
    <property type="entry name" value="Ankyrin_rpt"/>
</dbReference>
<gene>
    <name evidence="6" type="ORF">TSAR_012505</name>
</gene>
<comment type="caution">
    <text evidence="6">The sequence shown here is derived from an EMBL/GenBank/DDBJ whole genome shotgun (WGS) entry which is preliminary data.</text>
</comment>
<keyword evidence="2 3" id="KW-0040">ANK repeat</keyword>
<dbReference type="AlphaFoldDB" id="A0A232F2U5"/>
<dbReference type="InterPro" id="IPR013761">
    <property type="entry name" value="SAM/pointed_sf"/>
</dbReference>
<keyword evidence="1" id="KW-0677">Repeat</keyword>
<evidence type="ECO:0000256" key="2">
    <source>
        <dbReference type="ARBA" id="ARBA00023043"/>
    </source>
</evidence>
<evidence type="ECO:0000313" key="7">
    <source>
        <dbReference type="Proteomes" id="UP000215335"/>
    </source>
</evidence>
<evidence type="ECO:0000256" key="1">
    <source>
        <dbReference type="ARBA" id="ARBA00022737"/>
    </source>
</evidence>
<dbReference type="InterPro" id="IPR036770">
    <property type="entry name" value="Ankyrin_rpt-contain_sf"/>
</dbReference>
<evidence type="ECO:0000259" key="5">
    <source>
        <dbReference type="PROSITE" id="PS50105"/>
    </source>
</evidence>
<dbReference type="Gene3D" id="1.25.40.20">
    <property type="entry name" value="Ankyrin repeat-containing domain"/>
    <property type="match status" value="1"/>
</dbReference>
<dbReference type="Gene3D" id="1.10.150.50">
    <property type="entry name" value="Transcription Factor, Ets-1"/>
    <property type="match status" value="1"/>
</dbReference>
<evidence type="ECO:0000256" key="3">
    <source>
        <dbReference type="PROSITE-ProRule" id="PRU00023"/>
    </source>
</evidence>
<dbReference type="STRING" id="543379.A0A232F2U5"/>
<organism evidence="6 7">
    <name type="scientific">Trichomalopsis sarcophagae</name>
    <dbReference type="NCBI Taxonomy" id="543379"/>
    <lineage>
        <taxon>Eukaryota</taxon>
        <taxon>Metazoa</taxon>
        <taxon>Ecdysozoa</taxon>
        <taxon>Arthropoda</taxon>
        <taxon>Hexapoda</taxon>
        <taxon>Insecta</taxon>
        <taxon>Pterygota</taxon>
        <taxon>Neoptera</taxon>
        <taxon>Endopterygota</taxon>
        <taxon>Hymenoptera</taxon>
        <taxon>Apocrita</taxon>
        <taxon>Proctotrupomorpha</taxon>
        <taxon>Chalcidoidea</taxon>
        <taxon>Pteromalidae</taxon>
        <taxon>Pteromalinae</taxon>
        <taxon>Trichomalopsis</taxon>
    </lineage>
</organism>
<dbReference type="SUPFAM" id="SSF47769">
    <property type="entry name" value="SAM/Pointed domain"/>
    <property type="match status" value="1"/>
</dbReference>
<dbReference type="Pfam" id="PF00536">
    <property type="entry name" value="SAM_1"/>
    <property type="match status" value="1"/>
</dbReference>
<dbReference type="Proteomes" id="UP000215335">
    <property type="component" value="Unassembled WGS sequence"/>
</dbReference>
<reference evidence="6 7" key="1">
    <citation type="journal article" date="2017" name="Curr. Biol.">
        <title>The Evolution of Venom by Co-option of Single-Copy Genes.</title>
        <authorList>
            <person name="Martinson E.O."/>
            <person name="Mrinalini"/>
            <person name="Kelkar Y.D."/>
            <person name="Chang C.H."/>
            <person name="Werren J.H."/>
        </authorList>
    </citation>
    <scope>NUCLEOTIDE SEQUENCE [LARGE SCALE GENOMIC DNA]</scope>
    <source>
        <strain evidence="6 7">Alberta</strain>
        <tissue evidence="6">Whole body</tissue>
    </source>
</reference>
<proteinExistence type="predicted"/>
<accession>A0A232F2U5</accession>
<dbReference type="PROSITE" id="PS50088">
    <property type="entry name" value="ANK_REPEAT"/>
    <property type="match status" value="1"/>
</dbReference>
<keyword evidence="7" id="KW-1185">Reference proteome</keyword>
<dbReference type="SMART" id="SM00454">
    <property type="entry name" value="SAM"/>
    <property type="match status" value="1"/>
</dbReference>
<feature type="region of interest" description="Disordered" evidence="4">
    <location>
        <begin position="379"/>
        <end position="434"/>
    </location>
</feature>
<dbReference type="SMART" id="SM00248">
    <property type="entry name" value="ANK"/>
    <property type="match status" value="3"/>
</dbReference>
<protein>
    <recommendedName>
        <fullName evidence="5">SAM domain-containing protein</fullName>
    </recommendedName>
</protein>
<evidence type="ECO:0000313" key="6">
    <source>
        <dbReference type="EMBL" id="OXU24773.1"/>
    </source>
</evidence>
<feature type="repeat" description="ANK" evidence="3">
    <location>
        <begin position="94"/>
        <end position="126"/>
    </location>
</feature>
<sequence>MDYSKEFNCTRGLRKFIAKKMLSVVSCKESPQKKRSKVQAQVVQVLEKTNYSLNVVNRYKENIVHVSAANNCVDVIKCILQKHVKHCLERKNSFGWTPLMQAVRNENVEMVKFLLDSGAIVNDFSFLAGLSVVSLACAISKEMFDLLYNSCPQALEYAAHDDINPLCVAALKNDKELFFHLIALGLDVRKANAFTHTIMKQSTDPQIAALAKNHLSSEDYWNDISQIEDYLNVESGNNSNNTPSPNAKNVQNTEQTCNANNCIPKICVEMSKPAIIKDVNNNKNNINLYLDLKSVETNCNSKSLISPTLSYVNKDVLPTTPNTFITEDNPVHAFSKLTLNVEEKSIKAKHNNIQTYMDKTEDAMTSPLVLRRCQNIRPPNLKLRHSSNDSNATLSFTPQFTPTKSPNLPKDINEDNVFDESTPTPPKYKTPPRGIILDPSTARLMFILQRFGLKRHIPTFLEQEVDLDLFLTLTDQDLLEIGIESKSERLILLSVINECKGKRNIT</sequence>
<dbReference type="SUPFAM" id="SSF48403">
    <property type="entry name" value="Ankyrin repeat"/>
    <property type="match status" value="1"/>
</dbReference>
<feature type="compositionally biased region" description="Polar residues" evidence="4">
    <location>
        <begin position="388"/>
        <end position="406"/>
    </location>
</feature>
<dbReference type="PROSITE" id="PS50297">
    <property type="entry name" value="ANK_REP_REGION"/>
    <property type="match status" value="1"/>
</dbReference>